<dbReference type="RefSeq" id="WP_339967596.1">
    <property type="nucleotide sequence ID" value="NZ_JBBHJY010000006.1"/>
</dbReference>
<evidence type="ECO:0000313" key="2">
    <source>
        <dbReference type="Proteomes" id="UP001379235"/>
    </source>
</evidence>
<evidence type="ECO:0008006" key="3">
    <source>
        <dbReference type="Google" id="ProtNLM"/>
    </source>
</evidence>
<dbReference type="Gene3D" id="3.60.21.70">
    <property type="entry name" value="PhoD-like phosphatase"/>
    <property type="match status" value="1"/>
</dbReference>
<gene>
    <name evidence="1" type="ORF">WG900_12790</name>
</gene>
<evidence type="ECO:0000313" key="1">
    <source>
        <dbReference type="EMBL" id="MEJ6010792.1"/>
    </source>
</evidence>
<dbReference type="SUPFAM" id="SSF56300">
    <property type="entry name" value="Metallo-dependent phosphatases"/>
    <property type="match status" value="1"/>
</dbReference>
<comment type="caution">
    <text evidence="1">The sequence shown here is derived from an EMBL/GenBank/DDBJ whole genome shotgun (WGS) entry which is preliminary data.</text>
</comment>
<dbReference type="InterPro" id="IPR038607">
    <property type="entry name" value="PhoD-like_sf"/>
</dbReference>
<proteinExistence type="predicted"/>
<reference evidence="1 2" key="1">
    <citation type="submission" date="2024-03" db="EMBL/GenBank/DDBJ databases">
        <authorList>
            <person name="Jo J.-H."/>
        </authorList>
    </citation>
    <scope>NUCLEOTIDE SEQUENCE [LARGE SCALE GENOMIC DNA]</scope>
    <source>
        <strain evidence="1 2">AS3R-12</strain>
    </source>
</reference>
<protein>
    <recommendedName>
        <fullName evidence="3">PhoD-like phosphatase metallophosphatase domain-containing protein</fullName>
    </recommendedName>
</protein>
<dbReference type="EMBL" id="JBBHJY010000006">
    <property type="protein sequence ID" value="MEJ6010792.1"/>
    <property type="molecule type" value="Genomic_DNA"/>
</dbReference>
<dbReference type="InterPro" id="IPR029052">
    <property type="entry name" value="Metallo-depent_PP-like"/>
</dbReference>
<sequence>MTGSVAHLAVPISADAKGPADSGAGFLVGAGGGKLDYRGAALVQAYSGRGGGFLAVVDRAGKLSFREHSDEKGSARFAPLLSRTNLAFSGRTLPEDVTLHLSVNKVAGDAFEARLFLRGKDGTLLAEELLNGLSAERIAGGLMLAAVQCSDAGGWRFGIPLAGGDMLSVRPERGLGPVVSTLYSLSDRILKMSAQCIPLGEGDQALAELQVRRGKGAWQTVAKAPVGQGACAQFRVEQWDMSRAADFRVRLEVAGNTFLREGNIAAEPRGRPLRIGLFSCVAATLRALDGPPEPLELPTATATGRFDPNSIIFPHSPLTRGAARQKPDLLVICGDQFYEQFPTRGLSDDESASAAEEVCLDGLYKWLLWCWAFRDLTAGRPTIVLMDDHDYYQPNYWGNGGRAAPERDRNRGGYTKPVEYIRTLERVETGHNPDPFDPSPVDQGISVYYGAFVYGGVSFAILEDRKFKTGVMQGDDFDVYEGQLLGERQERFLREWKSMAPGLPKVVLTQTVWACSQTTPEGHPLIDFDSNGFPTYARRVAVQLVKECKALMLSGDQHMASLVRHGIDTYDDGPLQFTGPAGGVGWQRWFEPAQALPNARPGVPNTGDFVDGFGNKLRMLAVAQPRISLAEYRKYKQGRTQRIMDRALKREGFGMAIVDTNEGTVQLECWPWNSADTEAGSQYPGWPYKVSLSEL</sequence>
<dbReference type="Proteomes" id="UP001379235">
    <property type="component" value="Unassembled WGS sequence"/>
</dbReference>
<keyword evidence="2" id="KW-1185">Reference proteome</keyword>
<accession>A0ABU8SA78</accession>
<name>A0ABU8SA78_9SPHN</name>
<organism evidence="1 2">
    <name type="scientific">Novosphingobium aquae</name>
    <dbReference type="NCBI Taxonomy" id="3133435"/>
    <lineage>
        <taxon>Bacteria</taxon>
        <taxon>Pseudomonadati</taxon>
        <taxon>Pseudomonadota</taxon>
        <taxon>Alphaproteobacteria</taxon>
        <taxon>Sphingomonadales</taxon>
        <taxon>Sphingomonadaceae</taxon>
        <taxon>Novosphingobium</taxon>
    </lineage>
</organism>